<evidence type="ECO:0000256" key="1">
    <source>
        <dbReference type="SAM" id="MobiDB-lite"/>
    </source>
</evidence>
<dbReference type="Pfam" id="PF05258">
    <property type="entry name" value="DciA"/>
    <property type="match status" value="1"/>
</dbReference>
<dbReference type="PANTHER" id="PTHR36456:SF1">
    <property type="entry name" value="UPF0232 PROTEIN SCO3875"/>
    <property type="match status" value="1"/>
</dbReference>
<sequence length="134" mass="14861">MSYEPRRKRRRPTGAWSGPGPDGRDPQPLGEVLGKLIKDRGWRDPAAKAGLFANWPQIVGPEIAEHCRPVSCADGELIIEAESAAWATQLRLFKTQILARLASHSGPQVVTRLRIQGPSQPSYVTGPRRVRFRS</sequence>
<dbReference type="EMBL" id="CP001778">
    <property type="protein sequence ID" value="ADD39728.1"/>
    <property type="molecule type" value="Genomic_DNA"/>
</dbReference>
<accession>D3PTX0</accession>
<protein>
    <recommendedName>
        <fullName evidence="4">DUF721 domain-containing protein</fullName>
    </recommendedName>
</protein>
<dbReference type="PANTHER" id="PTHR36456">
    <property type="entry name" value="UPF0232 PROTEIN SCO3875"/>
    <property type="match status" value="1"/>
</dbReference>
<dbReference type="RefSeq" id="WP_013015299.1">
    <property type="nucleotide sequence ID" value="NC_013947.1"/>
</dbReference>
<proteinExistence type="predicted"/>
<dbReference type="eggNOG" id="COG5512">
    <property type="taxonomic scope" value="Bacteria"/>
</dbReference>
<feature type="region of interest" description="Disordered" evidence="1">
    <location>
        <begin position="1"/>
        <end position="30"/>
    </location>
</feature>
<keyword evidence="3" id="KW-1185">Reference proteome</keyword>
<dbReference type="AlphaFoldDB" id="D3PTX0"/>
<dbReference type="OrthoDB" id="5516926at2"/>
<name>D3PTX0_STANL</name>
<dbReference type="KEGG" id="sna:Snas_0005"/>
<dbReference type="InterPro" id="IPR007922">
    <property type="entry name" value="DciA-like"/>
</dbReference>
<evidence type="ECO:0000313" key="2">
    <source>
        <dbReference type="EMBL" id="ADD39728.1"/>
    </source>
</evidence>
<reference evidence="2 3" key="1">
    <citation type="journal article" date="2009" name="Stand. Genomic Sci.">
        <title>Complete genome sequence of Stackebrandtia nassauensis type strain (LLR-40K-21).</title>
        <authorList>
            <person name="Munk C."/>
            <person name="Lapidus A."/>
            <person name="Copeland A."/>
            <person name="Jando M."/>
            <person name="Mayilraj S."/>
            <person name="Glavina Del Rio T."/>
            <person name="Nolan M."/>
            <person name="Chen F."/>
            <person name="Lucas S."/>
            <person name="Tice H."/>
            <person name="Cheng J.F."/>
            <person name="Han C."/>
            <person name="Detter J.C."/>
            <person name="Bruce D."/>
            <person name="Goodwin L."/>
            <person name="Chain P."/>
            <person name="Pitluck S."/>
            <person name="Goker M."/>
            <person name="Ovchinikova G."/>
            <person name="Pati A."/>
            <person name="Ivanova N."/>
            <person name="Mavromatis K."/>
            <person name="Chen A."/>
            <person name="Palaniappan K."/>
            <person name="Land M."/>
            <person name="Hauser L."/>
            <person name="Chang Y.J."/>
            <person name="Jeffries C.D."/>
            <person name="Bristow J."/>
            <person name="Eisen J.A."/>
            <person name="Markowitz V."/>
            <person name="Hugenholtz P."/>
            <person name="Kyrpides N.C."/>
            <person name="Klenk H.P."/>
        </authorList>
    </citation>
    <scope>NUCLEOTIDE SEQUENCE [LARGE SCALE GENOMIC DNA]</scope>
    <source>
        <strain evidence="3">DSM 44728 / CIP 108903 / NRRL B-16338 / NBRC 102104 / LLR-40K-21</strain>
    </source>
</reference>
<dbReference type="Proteomes" id="UP000000844">
    <property type="component" value="Chromosome"/>
</dbReference>
<evidence type="ECO:0008006" key="4">
    <source>
        <dbReference type="Google" id="ProtNLM"/>
    </source>
</evidence>
<gene>
    <name evidence="2" type="ordered locus">Snas_0005</name>
</gene>
<dbReference type="STRING" id="446470.Snas_0005"/>
<feature type="compositionally biased region" description="Basic residues" evidence="1">
    <location>
        <begin position="1"/>
        <end position="12"/>
    </location>
</feature>
<evidence type="ECO:0000313" key="3">
    <source>
        <dbReference type="Proteomes" id="UP000000844"/>
    </source>
</evidence>
<dbReference type="HOGENOM" id="CLU_087206_2_0_11"/>
<organism evidence="2 3">
    <name type="scientific">Stackebrandtia nassauensis (strain DSM 44728 / CIP 108903 / NRRL B-16338 / NBRC 102104 / LLR-40K-21)</name>
    <dbReference type="NCBI Taxonomy" id="446470"/>
    <lineage>
        <taxon>Bacteria</taxon>
        <taxon>Bacillati</taxon>
        <taxon>Actinomycetota</taxon>
        <taxon>Actinomycetes</taxon>
        <taxon>Glycomycetales</taxon>
        <taxon>Glycomycetaceae</taxon>
        <taxon>Stackebrandtia</taxon>
    </lineage>
</organism>